<sequence>MLVFKGMTSMKTLAMNKDHIPKGVVIQNICYGLLFAHFETALAYSISNIQRMYDSHSSQQNQKCWHCLYCLYQLESSSSNLPFKTTNLLVTFPKF</sequence>
<evidence type="ECO:0000313" key="4">
    <source>
        <dbReference type="Proteomes" id="UP000054805"/>
    </source>
</evidence>
<protein>
    <submittedName>
        <fullName evidence="1">Uncharacterized protein</fullName>
    </submittedName>
</protein>
<dbReference type="EMBL" id="JYDS01000132">
    <property type="protein sequence ID" value="KRZ23920.1"/>
    <property type="molecule type" value="Genomic_DNA"/>
</dbReference>
<evidence type="ECO:0000313" key="2">
    <source>
        <dbReference type="EMBL" id="KRZ23920.1"/>
    </source>
</evidence>
<dbReference type="AlphaFoldDB" id="A0A0V1E7U6"/>
<comment type="caution">
    <text evidence="1">The sequence shown here is derived from an EMBL/GenBank/DDBJ whole genome shotgun (WGS) entry which is preliminary data.</text>
</comment>
<evidence type="ECO:0000313" key="3">
    <source>
        <dbReference type="Proteomes" id="UP000054632"/>
    </source>
</evidence>
<gene>
    <name evidence="1" type="ORF">T4A_10799</name>
    <name evidence="2" type="ORF">T4B_13824</name>
</gene>
<keyword evidence="4" id="KW-1185">Reference proteome</keyword>
<dbReference type="EMBL" id="JYDR01000081">
    <property type="protein sequence ID" value="KRY69934.1"/>
    <property type="molecule type" value="Genomic_DNA"/>
</dbReference>
<evidence type="ECO:0000313" key="1">
    <source>
        <dbReference type="EMBL" id="KRY69934.1"/>
    </source>
</evidence>
<proteinExistence type="predicted"/>
<name>A0A0V1E7U6_TRIPS</name>
<dbReference type="Proteomes" id="UP000054632">
    <property type="component" value="Unassembled WGS sequence"/>
</dbReference>
<dbReference type="Proteomes" id="UP000054805">
    <property type="component" value="Unassembled WGS sequence"/>
</dbReference>
<accession>A0A0V1E7U6</accession>
<reference evidence="3 4" key="1">
    <citation type="submission" date="2015-01" db="EMBL/GenBank/DDBJ databases">
        <title>Evolution of Trichinella species and genotypes.</title>
        <authorList>
            <person name="Korhonen P.K."/>
            <person name="Edoardo P."/>
            <person name="Giuseppe L.R."/>
            <person name="Gasser R.B."/>
        </authorList>
    </citation>
    <scope>NUCLEOTIDE SEQUENCE [LARGE SCALE GENOMIC DNA]</scope>
    <source>
        <strain evidence="1">ISS13</strain>
        <strain evidence="2">ISS588</strain>
    </source>
</reference>
<organism evidence="1 3">
    <name type="scientific">Trichinella pseudospiralis</name>
    <name type="common">Parasitic roundworm</name>
    <dbReference type="NCBI Taxonomy" id="6337"/>
    <lineage>
        <taxon>Eukaryota</taxon>
        <taxon>Metazoa</taxon>
        <taxon>Ecdysozoa</taxon>
        <taxon>Nematoda</taxon>
        <taxon>Enoplea</taxon>
        <taxon>Dorylaimia</taxon>
        <taxon>Trichinellida</taxon>
        <taxon>Trichinellidae</taxon>
        <taxon>Trichinella</taxon>
    </lineage>
</organism>